<evidence type="ECO:0000256" key="6">
    <source>
        <dbReference type="ARBA" id="ARBA00023054"/>
    </source>
</evidence>
<name>A0AAD5UNH6_9FUNG</name>
<evidence type="ECO:0000256" key="5">
    <source>
        <dbReference type="ARBA" id="ARBA00022840"/>
    </source>
</evidence>
<dbReference type="InterPro" id="IPR059182">
    <property type="entry name" value="Khc_C"/>
</dbReference>
<feature type="domain" description="Kinesin motor" evidence="12">
    <location>
        <begin position="1"/>
        <end position="295"/>
    </location>
</feature>
<dbReference type="InterPro" id="IPR019821">
    <property type="entry name" value="Kinesin_motor_CS"/>
</dbReference>
<keyword evidence="5 9" id="KW-0067">ATP-binding</keyword>
<keyword evidence="3 10" id="KW-0493">Microtubule</keyword>
<evidence type="ECO:0000256" key="7">
    <source>
        <dbReference type="ARBA" id="ARBA00023175"/>
    </source>
</evidence>
<proteinExistence type="inferred from homology"/>
<evidence type="ECO:0000256" key="4">
    <source>
        <dbReference type="ARBA" id="ARBA00022741"/>
    </source>
</evidence>
<dbReference type="EMBL" id="JADGKB010000006">
    <property type="protein sequence ID" value="KAJ3261365.1"/>
    <property type="molecule type" value="Genomic_DNA"/>
</dbReference>
<dbReference type="GO" id="GO:0005874">
    <property type="term" value="C:microtubule"/>
    <property type="evidence" value="ECO:0007669"/>
    <property type="project" value="UniProtKB-KW"/>
</dbReference>
<feature type="binding site" evidence="9">
    <location>
        <begin position="54"/>
        <end position="61"/>
    </location>
    <ligand>
        <name>ATP</name>
        <dbReference type="ChEBI" id="CHEBI:30616"/>
    </ligand>
</feature>
<evidence type="ECO:0000256" key="9">
    <source>
        <dbReference type="PROSITE-ProRule" id="PRU00283"/>
    </source>
</evidence>
<keyword evidence="2" id="KW-0963">Cytoplasm</keyword>
<dbReference type="SUPFAM" id="SSF52540">
    <property type="entry name" value="P-loop containing nucleoside triphosphate hydrolases"/>
    <property type="match status" value="1"/>
</dbReference>
<evidence type="ECO:0000256" key="8">
    <source>
        <dbReference type="ARBA" id="ARBA00023212"/>
    </source>
</evidence>
<reference evidence="13" key="1">
    <citation type="submission" date="2020-05" db="EMBL/GenBank/DDBJ databases">
        <title>Phylogenomic resolution of chytrid fungi.</title>
        <authorList>
            <person name="Stajich J.E."/>
            <person name="Amses K."/>
            <person name="Simmons R."/>
            <person name="Seto K."/>
            <person name="Myers J."/>
            <person name="Bonds A."/>
            <person name="Quandt C.A."/>
            <person name="Barry K."/>
            <person name="Liu P."/>
            <person name="Grigoriev I."/>
            <person name="Longcore J.E."/>
            <person name="James T.Y."/>
        </authorList>
    </citation>
    <scope>NUCLEOTIDE SEQUENCE</scope>
    <source>
        <strain evidence="13">PLAUS21</strain>
    </source>
</reference>
<sequence>MTAVKCDSKEAVGNFNFDKVFDWNNNQLDVFTYCAESIVNDIMDGYNGTIFAYGQTGSGKTHTMMGDMESKDLKGLTPRIVEKIFKTIVDSSSDLEFTVKVSYMEIYMEKIKDLLNPANDNLPVHEDKSKGVYVKGLLEIFVGSVDDVYEAMRRGQTARVVANTNMNAESSRSHSIFVLQITQKNLQTGSVKTGKLSLVDLAGSEKVGKTGATGQTLEEAKKINKSLSALGMVINALTDGKSSHVPYRDSKLTRILQESLGGNSRTTLIINCSPSSFNESETVGTLRFGMRAKSIKNKAKINTELSPAELKNLLKKTKAEIVVLQNQLGSLVEELNVWRSGSSVPSSDWVTIDDSILASSTTIAPALLDIARTSTPVVASEIPSDEKEEFLKRENELEDQIAEKEKELKAQLSLVESLTEELNFLKQRDGELSQANKLLTTEINETKLMLEKVMFENKEVNITLDNLKENNIDLESQIDNLKSKPQEHAEDIVEKEKKKQEKMAQMMAEFDPTTVMDEKEKDLRQTMAKLSHMKEHSEPPSDPETIAAQHYELIEAKAIIATHEATIDELNFKFKEAQIDLNAFKSRKEELENKLAELESEYEQLLEKTIQDEEQVAGGEFTNVIHDLKAKLEVQYNAKRDLQEAEYEALQRELFKKEEEIERMKKTIAEQVSKNEQLQSAFDSMKGISSGSESDKEIEKMRKTMATQLVEFDGMKKRLMKDLENRCEKVVELEISLDETREQYNNILKNSNSKTQQQKMAFLERNLEQLTIVQKQLVEQNATLKKEVAVSERKLATRNERILNLEALLSDSQRKMSEQYQEYFLVNHSYEEKLAVLRNKLKESQAQQQITPWIQSSKIAKPLRGGVAGLATETVEDDDDINPFEYRNSLN</sequence>
<dbReference type="Gene3D" id="3.40.850.10">
    <property type="entry name" value="Kinesin motor domain"/>
    <property type="match status" value="1"/>
</dbReference>
<dbReference type="AlphaFoldDB" id="A0AAD5UNH6"/>
<dbReference type="SMART" id="SM00129">
    <property type="entry name" value="KISc"/>
    <property type="match status" value="1"/>
</dbReference>
<keyword evidence="8" id="KW-0206">Cytoskeleton</keyword>
<dbReference type="CDD" id="cd23649">
    <property type="entry name" value="Khc_CBD_cc"/>
    <property type="match status" value="1"/>
</dbReference>
<evidence type="ECO:0000256" key="1">
    <source>
        <dbReference type="ARBA" id="ARBA00004245"/>
    </source>
</evidence>
<evidence type="ECO:0000313" key="13">
    <source>
        <dbReference type="EMBL" id="KAJ3261365.1"/>
    </source>
</evidence>
<keyword evidence="4 9" id="KW-0547">Nucleotide-binding</keyword>
<gene>
    <name evidence="13" type="ORF">HK103_005973</name>
</gene>
<accession>A0AAD5UNH6</accession>
<dbReference type="InterPro" id="IPR027640">
    <property type="entry name" value="Kinesin-like_fam"/>
</dbReference>
<dbReference type="PROSITE" id="PS00411">
    <property type="entry name" value="KINESIN_MOTOR_1"/>
    <property type="match status" value="1"/>
</dbReference>
<dbReference type="FunFam" id="3.40.850.10:FF:000031">
    <property type="entry name" value="Kinesin-like protein"/>
    <property type="match status" value="1"/>
</dbReference>
<dbReference type="InterPro" id="IPR036961">
    <property type="entry name" value="Kinesin_motor_dom_sf"/>
</dbReference>
<feature type="coiled-coil region" evidence="11">
    <location>
        <begin position="574"/>
        <end position="681"/>
    </location>
</feature>
<comment type="similarity">
    <text evidence="9 10">Belongs to the TRAFAC class myosin-kinesin ATPase superfamily. Kinesin family.</text>
</comment>
<comment type="subcellular location">
    <subcellularLocation>
        <location evidence="1">Cytoplasm</location>
        <location evidence="1">Cytoskeleton</location>
    </subcellularLocation>
</comment>
<evidence type="ECO:0000256" key="11">
    <source>
        <dbReference type="SAM" id="Coils"/>
    </source>
</evidence>
<organism evidence="13 14">
    <name type="scientific">Boothiomyces macroporosus</name>
    <dbReference type="NCBI Taxonomy" id="261099"/>
    <lineage>
        <taxon>Eukaryota</taxon>
        <taxon>Fungi</taxon>
        <taxon>Fungi incertae sedis</taxon>
        <taxon>Chytridiomycota</taxon>
        <taxon>Chytridiomycota incertae sedis</taxon>
        <taxon>Chytridiomycetes</taxon>
        <taxon>Rhizophydiales</taxon>
        <taxon>Terramycetaceae</taxon>
        <taxon>Boothiomyces</taxon>
    </lineage>
</organism>
<evidence type="ECO:0000259" key="12">
    <source>
        <dbReference type="PROSITE" id="PS50067"/>
    </source>
</evidence>
<dbReference type="GO" id="GO:0007018">
    <property type="term" value="P:microtubule-based movement"/>
    <property type="evidence" value="ECO:0007669"/>
    <property type="project" value="InterPro"/>
</dbReference>
<dbReference type="GO" id="GO:0005524">
    <property type="term" value="F:ATP binding"/>
    <property type="evidence" value="ECO:0007669"/>
    <property type="project" value="UniProtKB-UniRule"/>
</dbReference>
<keyword evidence="14" id="KW-1185">Reference proteome</keyword>
<dbReference type="InterPro" id="IPR027417">
    <property type="entry name" value="P-loop_NTPase"/>
</dbReference>
<evidence type="ECO:0000256" key="2">
    <source>
        <dbReference type="ARBA" id="ARBA00022490"/>
    </source>
</evidence>
<dbReference type="PANTHER" id="PTHR47968:SF75">
    <property type="entry name" value="CENTROMERE-ASSOCIATED PROTEIN E"/>
    <property type="match status" value="1"/>
</dbReference>
<dbReference type="InterPro" id="IPR001752">
    <property type="entry name" value="Kinesin_motor_dom"/>
</dbReference>
<dbReference type="Proteomes" id="UP001210925">
    <property type="component" value="Unassembled WGS sequence"/>
</dbReference>
<dbReference type="Pfam" id="PF00225">
    <property type="entry name" value="Kinesin"/>
    <property type="match status" value="1"/>
</dbReference>
<dbReference type="PRINTS" id="PR00380">
    <property type="entry name" value="KINESINHEAVY"/>
</dbReference>
<dbReference type="GO" id="GO:0008017">
    <property type="term" value="F:microtubule binding"/>
    <property type="evidence" value="ECO:0007669"/>
    <property type="project" value="InterPro"/>
</dbReference>
<feature type="coiled-coil region" evidence="11">
    <location>
        <begin position="387"/>
        <end position="536"/>
    </location>
</feature>
<evidence type="ECO:0000313" key="14">
    <source>
        <dbReference type="Proteomes" id="UP001210925"/>
    </source>
</evidence>
<dbReference type="PROSITE" id="PS50067">
    <property type="entry name" value="KINESIN_MOTOR_2"/>
    <property type="match status" value="1"/>
</dbReference>
<evidence type="ECO:0000256" key="10">
    <source>
        <dbReference type="RuleBase" id="RU000394"/>
    </source>
</evidence>
<keyword evidence="7 9" id="KW-0505">Motor protein</keyword>
<comment type="caution">
    <text evidence="13">The sequence shown here is derived from an EMBL/GenBank/DDBJ whole genome shotgun (WGS) entry which is preliminary data.</text>
</comment>
<protein>
    <recommendedName>
        <fullName evidence="10">Kinesin-like protein</fullName>
    </recommendedName>
</protein>
<evidence type="ECO:0000256" key="3">
    <source>
        <dbReference type="ARBA" id="ARBA00022701"/>
    </source>
</evidence>
<feature type="coiled-coil region" evidence="11">
    <location>
        <begin position="730"/>
        <end position="794"/>
    </location>
</feature>
<dbReference type="CDD" id="cd01369">
    <property type="entry name" value="KISc_KHC_KIF5"/>
    <property type="match status" value="1"/>
</dbReference>
<keyword evidence="6 11" id="KW-0175">Coiled coil</keyword>
<dbReference type="GO" id="GO:0003777">
    <property type="term" value="F:microtubule motor activity"/>
    <property type="evidence" value="ECO:0007669"/>
    <property type="project" value="InterPro"/>
</dbReference>
<dbReference type="PANTHER" id="PTHR47968">
    <property type="entry name" value="CENTROMERE PROTEIN E"/>
    <property type="match status" value="1"/>
</dbReference>